<name>A0ABV5W480_9BACL</name>
<dbReference type="NCBIfam" id="NF047773">
    <property type="entry name" value="phas_rel_Lepto"/>
    <property type="match status" value="1"/>
</dbReference>
<evidence type="ECO:0000313" key="3">
    <source>
        <dbReference type="Proteomes" id="UP001589619"/>
    </source>
</evidence>
<dbReference type="Proteomes" id="UP001589619">
    <property type="component" value="Unassembled WGS sequence"/>
</dbReference>
<keyword evidence="1" id="KW-0175">Coiled coil</keyword>
<comment type="caution">
    <text evidence="2">The sequence shown here is derived from an EMBL/GenBank/DDBJ whole genome shotgun (WGS) entry which is preliminary data.</text>
</comment>
<dbReference type="EMBL" id="JBHMAG010000018">
    <property type="protein sequence ID" value="MFB9755180.1"/>
    <property type="molecule type" value="Genomic_DNA"/>
</dbReference>
<accession>A0ABV5W480</accession>
<dbReference type="RefSeq" id="WP_379119882.1">
    <property type="nucleotide sequence ID" value="NZ_JBHMAG010000018.1"/>
</dbReference>
<gene>
    <name evidence="2" type="ORF">ACFFNY_26710</name>
</gene>
<reference evidence="2 3" key="1">
    <citation type="submission" date="2024-09" db="EMBL/GenBank/DDBJ databases">
        <authorList>
            <person name="Sun Q."/>
            <person name="Mori K."/>
        </authorList>
    </citation>
    <scope>NUCLEOTIDE SEQUENCE [LARGE SCALE GENOMIC DNA]</scope>
    <source>
        <strain evidence="2 3">JCM 12520</strain>
    </source>
</reference>
<feature type="coiled-coil region" evidence="1">
    <location>
        <begin position="60"/>
        <end position="95"/>
    </location>
</feature>
<sequence>MNELIRKALSLGVGITVASKEKIESVVDELVKKGEVAPAESGELIASLIAKGEEGQSEMKRLAREQLQKLLAELHVATRSDIERLEQRIAKLEGTPEAPETAPPPL</sequence>
<evidence type="ECO:0000313" key="2">
    <source>
        <dbReference type="EMBL" id="MFB9755180.1"/>
    </source>
</evidence>
<proteinExistence type="predicted"/>
<organism evidence="2 3">
    <name type="scientific">Paenibacillus hodogayensis</name>
    <dbReference type="NCBI Taxonomy" id="279208"/>
    <lineage>
        <taxon>Bacteria</taxon>
        <taxon>Bacillati</taxon>
        <taxon>Bacillota</taxon>
        <taxon>Bacilli</taxon>
        <taxon>Bacillales</taxon>
        <taxon>Paenibacillaceae</taxon>
        <taxon>Paenibacillus</taxon>
    </lineage>
</organism>
<evidence type="ECO:0000256" key="1">
    <source>
        <dbReference type="SAM" id="Coils"/>
    </source>
</evidence>
<protein>
    <submittedName>
        <fullName evidence="2">Phasin family protein</fullName>
    </submittedName>
</protein>
<keyword evidence="3" id="KW-1185">Reference proteome</keyword>